<organism evidence="9 10">
    <name type="scientific">Patella caerulea</name>
    <name type="common">Rayed Mediterranean limpet</name>
    <dbReference type="NCBI Taxonomy" id="87958"/>
    <lineage>
        <taxon>Eukaryota</taxon>
        <taxon>Metazoa</taxon>
        <taxon>Spiralia</taxon>
        <taxon>Lophotrochozoa</taxon>
        <taxon>Mollusca</taxon>
        <taxon>Gastropoda</taxon>
        <taxon>Patellogastropoda</taxon>
        <taxon>Patelloidea</taxon>
        <taxon>Patellidae</taxon>
        <taxon>Patella</taxon>
    </lineage>
</organism>
<dbReference type="InterPro" id="IPR027805">
    <property type="entry name" value="Transposase_HTH_dom"/>
</dbReference>
<comment type="cofactor">
    <cofactor evidence="1">
        <name>a divalent metal cation</name>
        <dbReference type="ChEBI" id="CHEBI:60240"/>
    </cofactor>
</comment>
<feature type="coiled-coil region" evidence="7">
    <location>
        <begin position="208"/>
        <end position="242"/>
    </location>
</feature>
<keyword evidence="4" id="KW-0862">Zinc</keyword>
<evidence type="ECO:0000259" key="8">
    <source>
        <dbReference type="PROSITE" id="PS50950"/>
    </source>
</evidence>
<dbReference type="Pfam" id="PF13613">
    <property type="entry name" value="HTH_Tnp_4"/>
    <property type="match status" value="1"/>
</dbReference>
<keyword evidence="7" id="KW-0175">Coiled coil</keyword>
<dbReference type="GO" id="GO:0008270">
    <property type="term" value="F:zinc ion binding"/>
    <property type="evidence" value="ECO:0007669"/>
    <property type="project" value="UniProtKB-KW"/>
</dbReference>
<evidence type="ECO:0000256" key="3">
    <source>
        <dbReference type="ARBA" id="ARBA00022771"/>
    </source>
</evidence>
<dbReference type="Proteomes" id="UP001347796">
    <property type="component" value="Unassembled WGS sequence"/>
</dbReference>
<evidence type="ECO:0000256" key="2">
    <source>
        <dbReference type="ARBA" id="ARBA00022723"/>
    </source>
</evidence>
<dbReference type="InterPro" id="IPR027806">
    <property type="entry name" value="HARBI1_dom"/>
</dbReference>
<dbReference type="InterPro" id="IPR006612">
    <property type="entry name" value="THAP_Znf"/>
</dbReference>
<sequence length="546" mass="62650">METFVNKIYKGATKHCCYGTCNSDSRYPDRLSMQDVFFIRLPHSKKDPEKCSRWVKACSRKKFDEGKVNKDTYICSIHFVGGKGPTEDHPDPMPATATKYDVEKLEKKPRRRVKRRLVLSPLPMNEDTDNNNIIQDTEPDTQELASILLSLSGSAKTDGDNMERQERKRTCIENEFTQSERSKVMEASGVACQTETELSQDIGIRLQNKILENENKLLISKVELLETSLKNKQTEAKQASIKPGNAKFSIEQIENNDEKCKFYTGLVWPQFVQLWSFLEPAVCHLQYWNRGTGDTSKYLVSPKNALLMTLMRLRQGFLAKDLAYRFSVSPSTVSSIVLTWIQFLYRQFTPLKEHMFATRQQIKEHIPLSFKKYKNIRCIIDCTEFFSQRPGNFHRQGNLYSSYKAHTTYKVLVAIAPNGAIMFVSDTFEGSISDKDIVLKSGFLDHLVPGDVIMADRGFNIRDVLNSRKVDLIIPPFLAGREKLTPQEEALTKDIAKHRIHVERAIERIKKFRILQKIIPLSLEPLMTQIVFVASCLVNFQEPLVT</sequence>
<dbReference type="Pfam" id="PF05485">
    <property type="entry name" value="THAP"/>
    <property type="match status" value="1"/>
</dbReference>
<evidence type="ECO:0000313" key="9">
    <source>
        <dbReference type="EMBL" id="KAK6169925.1"/>
    </source>
</evidence>
<dbReference type="PANTHER" id="PTHR23080">
    <property type="entry name" value="THAP DOMAIN PROTEIN"/>
    <property type="match status" value="1"/>
</dbReference>
<dbReference type="PROSITE" id="PS50950">
    <property type="entry name" value="ZF_THAP"/>
    <property type="match status" value="1"/>
</dbReference>
<keyword evidence="10" id="KW-1185">Reference proteome</keyword>
<accession>A0AAN8J540</accession>
<dbReference type="AlphaFoldDB" id="A0AAN8J540"/>
<gene>
    <name evidence="9" type="ORF">SNE40_018444</name>
</gene>
<comment type="caution">
    <text evidence="9">The sequence shown here is derived from an EMBL/GenBank/DDBJ whole genome shotgun (WGS) entry which is preliminary data.</text>
</comment>
<evidence type="ECO:0000256" key="4">
    <source>
        <dbReference type="ARBA" id="ARBA00022833"/>
    </source>
</evidence>
<keyword evidence="2" id="KW-0479">Metal-binding</keyword>
<dbReference type="SUPFAM" id="SSF57716">
    <property type="entry name" value="Glucocorticoid receptor-like (DNA-binding domain)"/>
    <property type="match status" value="1"/>
</dbReference>
<evidence type="ECO:0000313" key="10">
    <source>
        <dbReference type="Proteomes" id="UP001347796"/>
    </source>
</evidence>
<name>A0AAN8J540_PATCE</name>
<dbReference type="GO" id="GO:0003677">
    <property type="term" value="F:DNA binding"/>
    <property type="evidence" value="ECO:0007669"/>
    <property type="project" value="UniProtKB-UniRule"/>
</dbReference>
<proteinExistence type="predicted"/>
<reference evidence="9 10" key="1">
    <citation type="submission" date="2024-01" db="EMBL/GenBank/DDBJ databases">
        <title>The genome of the rayed Mediterranean limpet Patella caerulea (Linnaeus, 1758).</title>
        <authorList>
            <person name="Anh-Thu Weber A."/>
            <person name="Halstead-Nussloch G."/>
        </authorList>
    </citation>
    <scope>NUCLEOTIDE SEQUENCE [LARGE SCALE GENOMIC DNA]</scope>
    <source>
        <strain evidence="9">AATW-2023a</strain>
        <tissue evidence="9">Whole specimen</tissue>
    </source>
</reference>
<keyword evidence="5 6" id="KW-0238">DNA-binding</keyword>
<keyword evidence="3 6" id="KW-0863">Zinc-finger</keyword>
<evidence type="ECO:0000256" key="6">
    <source>
        <dbReference type="PROSITE-ProRule" id="PRU00309"/>
    </source>
</evidence>
<dbReference type="Pfam" id="PF13359">
    <property type="entry name" value="DDE_Tnp_4"/>
    <property type="match status" value="1"/>
</dbReference>
<evidence type="ECO:0000256" key="7">
    <source>
        <dbReference type="SAM" id="Coils"/>
    </source>
</evidence>
<evidence type="ECO:0000256" key="1">
    <source>
        <dbReference type="ARBA" id="ARBA00001968"/>
    </source>
</evidence>
<dbReference type="EMBL" id="JAZGQO010000014">
    <property type="protein sequence ID" value="KAK6169925.1"/>
    <property type="molecule type" value="Genomic_DNA"/>
</dbReference>
<evidence type="ECO:0000256" key="5">
    <source>
        <dbReference type="ARBA" id="ARBA00023125"/>
    </source>
</evidence>
<dbReference type="PANTHER" id="PTHR23080:SF141">
    <property type="entry name" value="TRANSPOSASE HELIX-TURN-HELIX DOMAIN-CONTAINING PROTEIN"/>
    <property type="match status" value="1"/>
</dbReference>
<feature type="domain" description="THAP-type" evidence="8">
    <location>
        <begin position="12"/>
        <end position="97"/>
    </location>
</feature>
<protein>
    <recommendedName>
        <fullName evidence="8">THAP-type domain-containing protein</fullName>
    </recommendedName>
</protein>